<feature type="compositionally biased region" description="Polar residues" evidence="2">
    <location>
        <begin position="361"/>
        <end position="380"/>
    </location>
</feature>
<dbReference type="KEGG" id="amex:103033994"/>
<dbReference type="Proteomes" id="UP000694621">
    <property type="component" value="Unplaced"/>
</dbReference>
<dbReference type="GO" id="GO:0003714">
    <property type="term" value="F:transcription corepressor activity"/>
    <property type="evidence" value="ECO:0007669"/>
    <property type="project" value="TreeGrafter"/>
</dbReference>
<dbReference type="PANTHER" id="PTHR10865:SF24">
    <property type="entry name" value="MESODERM INDUCTION EARLY RESPONSE PROTEIN 1"/>
    <property type="match status" value="1"/>
</dbReference>
<evidence type="ECO:0000313" key="4">
    <source>
        <dbReference type="EMBL" id="KAG9277278.1"/>
    </source>
</evidence>
<dbReference type="AlphaFoldDB" id="A0A8B9KZK6"/>
<feature type="compositionally biased region" description="Acidic residues" evidence="2">
    <location>
        <begin position="81"/>
        <end position="97"/>
    </location>
</feature>
<feature type="compositionally biased region" description="Acidic residues" evidence="2">
    <location>
        <begin position="35"/>
        <end position="47"/>
    </location>
</feature>
<dbReference type="Proteomes" id="UP000752171">
    <property type="component" value="Unassembled WGS sequence"/>
</dbReference>
<dbReference type="Ensembl" id="ENSAMXT00005048894.1">
    <property type="protein sequence ID" value="ENSAMXP00005044993.1"/>
    <property type="gene ID" value="ENSAMXG00005020860.1"/>
</dbReference>
<dbReference type="GO" id="GO:0042826">
    <property type="term" value="F:histone deacetylase binding"/>
    <property type="evidence" value="ECO:0007669"/>
    <property type="project" value="TreeGrafter"/>
</dbReference>
<dbReference type="FunFam" id="4.10.1240.50:FF:000005">
    <property type="entry name" value="Mesoderm induction early response protein 3"/>
    <property type="match status" value="1"/>
</dbReference>
<feature type="domain" description="ELM2" evidence="3">
    <location>
        <begin position="170"/>
        <end position="268"/>
    </location>
</feature>
<proteinExistence type="predicted"/>
<accession>A0A8B9KZK6</accession>
<evidence type="ECO:0000256" key="2">
    <source>
        <dbReference type="SAM" id="MobiDB-lite"/>
    </source>
</evidence>
<reference evidence="4 7" key="1">
    <citation type="submission" date="2021-07" db="EMBL/GenBank/DDBJ databases">
        <authorList>
            <person name="Imarazene B."/>
            <person name="Zahm M."/>
            <person name="Klopp C."/>
            <person name="Cabau C."/>
            <person name="Beille S."/>
            <person name="Jouanno E."/>
            <person name="Castinel A."/>
            <person name="Lluch J."/>
            <person name="Gil L."/>
            <person name="Kuchtly C."/>
            <person name="Lopez Roques C."/>
            <person name="Donnadieu C."/>
            <person name="Parrinello H."/>
            <person name="Journot L."/>
            <person name="Du K."/>
            <person name="Schartl M."/>
            <person name="Retaux S."/>
            <person name="Guiguen Y."/>
        </authorList>
    </citation>
    <scope>NUCLEOTIDE SEQUENCE [LARGE SCALE GENOMIC DNA]</scope>
    <source>
        <strain evidence="4">Pach_M1</strain>
        <tissue evidence="4">Testis</tissue>
    </source>
</reference>
<dbReference type="InterPro" id="IPR040138">
    <property type="entry name" value="MIER/MTA"/>
</dbReference>
<dbReference type="GO" id="GO:0000122">
    <property type="term" value="P:negative regulation of transcription by RNA polymerase II"/>
    <property type="evidence" value="ECO:0007669"/>
    <property type="project" value="TreeGrafter"/>
</dbReference>
<dbReference type="SMART" id="SM01189">
    <property type="entry name" value="ELM2"/>
    <property type="match status" value="1"/>
</dbReference>
<evidence type="ECO:0000313" key="6">
    <source>
        <dbReference type="Proteomes" id="UP000694621"/>
    </source>
</evidence>
<evidence type="ECO:0000256" key="1">
    <source>
        <dbReference type="ARBA" id="ARBA00023242"/>
    </source>
</evidence>
<feature type="compositionally biased region" description="Basic and acidic residues" evidence="2">
    <location>
        <begin position="59"/>
        <end position="72"/>
    </location>
</feature>
<evidence type="ECO:0000259" key="3">
    <source>
        <dbReference type="PROSITE" id="PS51156"/>
    </source>
</evidence>
<feature type="compositionally biased region" description="Basic and acidic residues" evidence="2">
    <location>
        <begin position="98"/>
        <end position="130"/>
    </location>
</feature>
<organism evidence="5 6">
    <name type="scientific">Astyanax mexicanus</name>
    <name type="common">Blind cave fish</name>
    <name type="synonym">Astyanax fasciatus mexicanus</name>
    <dbReference type="NCBI Taxonomy" id="7994"/>
    <lineage>
        <taxon>Eukaryota</taxon>
        <taxon>Metazoa</taxon>
        <taxon>Chordata</taxon>
        <taxon>Craniata</taxon>
        <taxon>Vertebrata</taxon>
        <taxon>Euteleostomi</taxon>
        <taxon>Actinopterygii</taxon>
        <taxon>Neopterygii</taxon>
        <taxon>Teleostei</taxon>
        <taxon>Ostariophysi</taxon>
        <taxon>Characiformes</taxon>
        <taxon>Characoidei</taxon>
        <taxon>Acestrorhamphidae</taxon>
        <taxon>Acestrorhamphinae</taxon>
        <taxon>Astyanax</taxon>
    </lineage>
</organism>
<dbReference type="OrthoDB" id="1872379at2759"/>
<protein>
    <submittedName>
        <fullName evidence="4 5">Mesoderm induction early response protein 1-like</fullName>
    </submittedName>
</protein>
<feature type="region of interest" description="Disordered" evidence="2">
    <location>
        <begin position="1"/>
        <end position="130"/>
    </location>
</feature>
<dbReference type="Pfam" id="PF01448">
    <property type="entry name" value="ELM2"/>
    <property type="match status" value="1"/>
</dbReference>
<dbReference type="PANTHER" id="PTHR10865">
    <property type="entry name" value="METASTASIS-ASSOCIATED PROTEIN AND MESODERM INDUCTION EARLY RESPONSE PROTEIN"/>
    <property type="match status" value="1"/>
</dbReference>
<reference evidence="5" key="2">
    <citation type="submission" date="2025-05" db="UniProtKB">
        <authorList>
            <consortium name="Ensembl"/>
        </authorList>
    </citation>
    <scope>IDENTIFICATION</scope>
</reference>
<feature type="region of interest" description="Disordered" evidence="2">
    <location>
        <begin position="311"/>
        <end position="416"/>
    </location>
</feature>
<sequence length="435" mass="48673">MAELSLSGAPTQGSSAIRDEDADFEPSADMLVHDFDDEQTLEEEEMLQGETNFSSEIDDLTREGEIPIHELLKMYGYGGEDSAEEEDEGTEEQDVPESDQKSKAQGKVKGDKESCDQEEDIHSSSDESAHCRRALSTAQLICSEPCSYFDGNDGDESEDEDYIPSEEWKKEVKVGPMFQAETPAGLCKYEDNEKVYENDDQLLWKPEYLPENEVVEYLAEASKRTGEEPGVEVISERPLIKDNEQALFELVKSNFNKEEALSKLKFDIKPDKQELSFWTEEEHEDFKQGAEACGNDNLAEDNKQIKLWIRKPSLHPDVPDSTDRLLSETASSEVSQAVTRPASSSCSDSHSTEQPRACVTDHTNGSSHSSHLNTTDQQFHSSSKPDTSSPSREAVRCLVRQREEEEGSESPLKRPKTEVEFIMAAAVSGSRMETV</sequence>
<evidence type="ECO:0000313" key="5">
    <source>
        <dbReference type="Ensembl" id="ENSAMXP00005044993.1"/>
    </source>
</evidence>
<name>A0A8B9KZK6_ASTMX</name>
<dbReference type="GO" id="GO:0005654">
    <property type="term" value="C:nucleoplasm"/>
    <property type="evidence" value="ECO:0007669"/>
    <property type="project" value="TreeGrafter"/>
</dbReference>
<feature type="compositionally biased region" description="Polar residues" evidence="2">
    <location>
        <begin position="328"/>
        <end position="354"/>
    </location>
</feature>
<dbReference type="PROSITE" id="PS51156">
    <property type="entry name" value="ELM2"/>
    <property type="match status" value="1"/>
</dbReference>
<dbReference type="EMBL" id="JAICCE010000005">
    <property type="protein sequence ID" value="KAG9277278.1"/>
    <property type="molecule type" value="Genomic_DNA"/>
</dbReference>
<gene>
    <name evidence="4" type="primary">MIER1</name>
    <name evidence="4" type="ORF">AMEX_G7274</name>
</gene>
<evidence type="ECO:0000313" key="7">
    <source>
        <dbReference type="Proteomes" id="UP000752171"/>
    </source>
</evidence>
<feature type="compositionally biased region" description="Low complexity" evidence="2">
    <location>
        <begin position="381"/>
        <end position="391"/>
    </location>
</feature>
<dbReference type="InterPro" id="IPR000949">
    <property type="entry name" value="ELM2_dom"/>
</dbReference>
<keyword evidence="1" id="KW-0539">Nucleus</keyword>
<feature type="compositionally biased region" description="Basic and acidic residues" evidence="2">
    <location>
        <begin position="317"/>
        <end position="326"/>
    </location>
</feature>